<reference evidence="1 2" key="1">
    <citation type="journal article" date="2020" name="Cell">
        <title>Large-Scale Comparative Analyses of Tick Genomes Elucidate Their Genetic Diversity and Vector Capacities.</title>
        <authorList>
            <consortium name="Tick Genome and Microbiome Consortium (TIGMIC)"/>
            <person name="Jia N."/>
            <person name="Wang J."/>
            <person name="Shi W."/>
            <person name="Du L."/>
            <person name="Sun Y."/>
            <person name="Zhan W."/>
            <person name="Jiang J.F."/>
            <person name="Wang Q."/>
            <person name="Zhang B."/>
            <person name="Ji P."/>
            <person name="Bell-Sakyi L."/>
            <person name="Cui X.M."/>
            <person name="Yuan T.T."/>
            <person name="Jiang B.G."/>
            <person name="Yang W.F."/>
            <person name="Lam T.T."/>
            <person name="Chang Q.C."/>
            <person name="Ding S.J."/>
            <person name="Wang X.J."/>
            <person name="Zhu J.G."/>
            <person name="Ruan X.D."/>
            <person name="Zhao L."/>
            <person name="Wei J.T."/>
            <person name="Ye R.Z."/>
            <person name="Que T.C."/>
            <person name="Du C.H."/>
            <person name="Zhou Y.H."/>
            <person name="Cheng J.X."/>
            <person name="Dai P.F."/>
            <person name="Guo W.B."/>
            <person name="Han X.H."/>
            <person name="Huang E.J."/>
            <person name="Li L.F."/>
            <person name="Wei W."/>
            <person name="Gao Y.C."/>
            <person name="Liu J.Z."/>
            <person name="Shao H.Z."/>
            <person name="Wang X."/>
            <person name="Wang C.C."/>
            <person name="Yang T.C."/>
            <person name="Huo Q.B."/>
            <person name="Li W."/>
            <person name="Chen H.Y."/>
            <person name="Chen S.E."/>
            <person name="Zhou L.G."/>
            <person name="Ni X.B."/>
            <person name="Tian J.H."/>
            <person name="Sheng Y."/>
            <person name="Liu T."/>
            <person name="Pan Y.S."/>
            <person name="Xia L.Y."/>
            <person name="Li J."/>
            <person name="Zhao F."/>
            <person name="Cao W.C."/>
        </authorList>
    </citation>
    <scope>NUCLEOTIDE SEQUENCE [LARGE SCALE GENOMIC DNA]</scope>
    <source>
        <strain evidence="1">Iper-2018</strain>
    </source>
</reference>
<organism evidence="1 2">
    <name type="scientific">Ixodes persulcatus</name>
    <name type="common">Taiga tick</name>
    <dbReference type="NCBI Taxonomy" id="34615"/>
    <lineage>
        <taxon>Eukaryota</taxon>
        <taxon>Metazoa</taxon>
        <taxon>Ecdysozoa</taxon>
        <taxon>Arthropoda</taxon>
        <taxon>Chelicerata</taxon>
        <taxon>Arachnida</taxon>
        <taxon>Acari</taxon>
        <taxon>Parasitiformes</taxon>
        <taxon>Ixodida</taxon>
        <taxon>Ixodoidea</taxon>
        <taxon>Ixodidae</taxon>
        <taxon>Ixodinae</taxon>
        <taxon>Ixodes</taxon>
    </lineage>
</organism>
<comment type="caution">
    <text evidence="1">The sequence shown here is derived from an EMBL/GenBank/DDBJ whole genome shotgun (WGS) entry which is preliminary data.</text>
</comment>
<accession>A0AC60QKZ3</accession>
<gene>
    <name evidence="1" type="ORF">HPB47_018348</name>
</gene>
<dbReference type="Proteomes" id="UP000805193">
    <property type="component" value="Unassembled WGS sequence"/>
</dbReference>
<sequence>MAGLLGECWKKVIPKSTTRQFRELLEHVGLPHWPYRNNKDKLDVWKVASTLIRDLKLDTLMAVDITRNIADTAGISLVVNEPDLLIGQYGTKERRLPRWYVSALVSCFRKFRDIDQNVTVKGVREFSERLSEITSSRGEEAFFASRYRLTTVASYAIYKPLFSFVMRGLLTIRDKTRLLVKSDRYMRALKSVLQMTKTSDVLNYLGFRLLVHVSPLFPDEYQDFFNIRMRQLARQKYARPWPRWKRCLRVLEPLYQNLYLRTYSSFLDAKIDMAKMASLGNDIKSHVVVSVGNLPWLSSTDKIKSKNIMSSVHLRIFYPLSFKKHKGAGPHPTNLPEAVSGRLLHSYRESVRKANMNHYNDILENEDTEQSKLSSWKGSIFDTYPTFDVQTNTIYVPVAMVDLSELSYEDSFGVQVPRIGSRIIMSLLQAAHQRSYSFGRIEWSLNSTMSLHNLEICLATQYNNISNEMAAEKIRGSLTEAYNFLDNTALTLAYNVFQEYLRDRRVSITDTGGIRGLTTRHLFYVLYAASMCEKQSTEMIRQEFEEDTYSQPRLRVNIPLQNSARFANLWNCSANAAMNPQLKCPLWNSRN</sequence>
<protein>
    <submittedName>
        <fullName evidence="1">Uncharacterized protein</fullName>
    </submittedName>
</protein>
<evidence type="ECO:0000313" key="2">
    <source>
        <dbReference type="Proteomes" id="UP000805193"/>
    </source>
</evidence>
<name>A0AC60QKZ3_IXOPE</name>
<evidence type="ECO:0000313" key="1">
    <source>
        <dbReference type="EMBL" id="KAG0435717.1"/>
    </source>
</evidence>
<keyword evidence="2" id="KW-1185">Reference proteome</keyword>
<proteinExistence type="predicted"/>
<dbReference type="EMBL" id="JABSTQ010007441">
    <property type="protein sequence ID" value="KAG0435717.1"/>
    <property type="molecule type" value="Genomic_DNA"/>
</dbReference>